<reference evidence="2" key="1">
    <citation type="journal article" date="2021" name="Genome Biol. Evol.">
        <title>A High-Quality Reference Genome for a Parasitic Bivalve with Doubly Uniparental Inheritance (Bivalvia: Unionida).</title>
        <authorList>
            <person name="Smith C.H."/>
        </authorList>
    </citation>
    <scope>NUCLEOTIDE SEQUENCE</scope>
    <source>
        <strain evidence="2">CHS0354</strain>
    </source>
</reference>
<accession>A0AAE0RXJ6</accession>
<evidence type="ECO:0000313" key="2">
    <source>
        <dbReference type="EMBL" id="KAK3581557.1"/>
    </source>
</evidence>
<proteinExistence type="predicted"/>
<name>A0AAE0RXJ6_9BIVA</name>
<dbReference type="AlphaFoldDB" id="A0AAE0RXJ6"/>
<protein>
    <submittedName>
        <fullName evidence="2">Uncharacterized protein</fullName>
    </submittedName>
</protein>
<keyword evidence="1" id="KW-0472">Membrane</keyword>
<evidence type="ECO:0000313" key="3">
    <source>
        <dbReference type="Proteomes" id="UP001195483"/>
    </source>
</evidence>
<organism evidence="2 3">
    <name type="scientific">Potamilus streckersoni</name>
    <dbReference type="NCBI Taxonomy" id="2493646"/>
    <lineage>
        <taxon>Eukaryota</taxon>
        <taxon>Metazoa</taxon>
        <taxon>Spiralia</taxon>
        <taxon>Lophotrochozoa</taxon>
        <taxon>Mollusca</taxon>
        <taxon>Bivalvia</taxon>
        <taxon>Autobranchia</taxon>
        <taxon>Heteroconchia</taxon>
        <taxon>Palaeoheterodonta</taxon>
        <taxon>Unionida</taxon>
        <taxon>Unionoidea</taxon>
        <taxon>Unionidae</taxon>
        <taxon>Ambleminae</taxon>
        <taxon>Lampsilini</taxon>
        <taxon>Potamilus</taxon>
    </lineage>
</organism>
<gene>
    <name evidence="2" type="ORF">CHS0354_031897</name>
</gene>
<keyword evidence="1" id="KW-0812">Transmembrane</keyword>
<feature type="transmembrane region" description="Helical" evidence="1">
    <location>
        <begin position="6"/>
        <end position="35"/>
    </location>
</feature>
<comment type="caution">
    <text evidence="2">The sequence shown here is derived from an EMBL/GenBank/DDBJ whole genome shotgun (WGS) entry which is preliminary data.</text>
</comment>
<evidence type="ECO:0000256" key="1">
    <source>
        <dbReference type="SAM" id="Phobius"/>
    </source>
</evidence>
<keyword evidence="3" id="KW-1185">Reference proteome</keyword>
<dbReference type="EMBL" id="JAEAOA010001897">
    <property type="protein sequence ID" value="KAK3581557.1"/>
    <property type="molecule type" value="Genomic_DNA"/>
</dbReference>
<reference evidence="2" key="2">
    <citation type="journal article" date="2021" name="Genome Biol. Evol.">
        <title>Developing a high-quality reference genome for a parasitic bivalve with doubly uniparental inheritance (Bivalvia: Unionida).</title>
        <authorList>
            <person name="Smith C.H."/>
        </authorList>
    </citation>
    <scope>NUCLEOTIDE SEQUENCE</scope>
    <source>
        <strain evidence="2">CHS0354</strain>
        <tissue evidence="2">Mantle</tissue>
    </source>
</reference>
<dbReference type="Proteomes" id="UP001195483">
    <property type="component" value="Unassembled WGS sequence"/>
</dbReference>
<keyword evidence="1" id="KW-1133">Transmembrane helix</keyword>
<sequence length="176" mass="19408">MDSLNVAQMALISVLMMNGSSHLIGGGGGIFVIWVKLAYVSYEWYTVILNVYPECRYVLHPVPDCEADGKSNVDSTGDHFRNHVDSRGDHFRCYVAMWTVQGTISGAMWTVQGTISGTMWTVEGTISGAMWLCGQYRGPFQVLCGYMASAEDHFGCYVAMWTVQGGISGVIYTVYK</sequence>
<reference evidence="2" key="3">
    <citation type="submission" date="2023-05" db="EMBL/GenBank/DDBJ databases">
        <authorList>
            <person name="Smith C.H."/>
        </authorList>
    </citation>
    <scope>NUCLEOTIDE SEQUENCE</scope>
    <source>
        <strain evidence="2">CHS0354</strain>
        <tissue evidence="2">Mantle</tissue>
    </source>
</reference>